<accession>A0A1I3HMF8</accession>
<sequence length="221" mass="23275">MLKTQFKFVLACGLSTALLSSVGCQGLPRRQQAASGTVVPPLSSSTVGLGQPGGSSAQSVAAVSGVVPPPAPVELPTPISAPVYLPPQSAAHATAAPAPAATTHPVTTASHQSAACVPGDEEWRRTLEQQTAALQERLNTVEQELSETRSAMLQVTDTLATSQARLGQMNQDLVHWQGETRRVEAEMRRQQQADLKSLDELSGVLGSLVEKQRSAQAEPKR</sequence>
<feature type="region of interest" description="Disordered" evidence="2">
    <location>
        <begin position="34"/>
        <end position="55"/>
    </location>
</feature>
<dbReference type="RefSeq" id="WP_139228427.1">
    <property type="nucleotide sequence ID" value="NZ_FOQD01000008.1"/>
</dbReference>
<keyword evidence="4" id="KW-1185">Reference proteome</keyword>
<evidence type="ECO:0000256" key="2">
    <source>
        <dbReference type="SAM" id="MobiDB-lite"/>
    </source>
</evidence>
<dbReference type="Proteomes" id="UP000199518">
    <property type="component" value="Unassembled WGS sequence"/>
</dbReference>
<name>A0A1I3HMF8_9PLAN</name>
<protein>
    <submittedName>
        <fullName evidence="3">Uncharacterized protein</fullName>
    </submittedName>
</protein>
<evidence type="ECO:0000256" key="1">
    <source>
        <dbReference type="SAM" id="Coils"/>
    </source>
</evidence>
<dbReference type="STRING" id="1576369.SAMN05421753_108122"/>
<reference evidence="4" key="1">
    <citation type="submission" date="2016-10" db="EMBL/GenBank/DDBJ databases">
        <authorList>
            <person name="Varghese N."/>
            <person name="Submissions S."/>
        </authorList>
    </citation>
    <scope>NUCLEOTIDE SEQUENCE [LARGE SCALE GENOMIC DNA]</scope>
    <source>
        <strain evidence="4">DSM 26348</strain>
    </source>
</reference>
<gene>
    <name evidence="3" type="ORF">SAMN05421753_108122</name>
</gene>
<feature type="coiled-coil region" evidence="1">
    <location>
        <begin position="124"/>
        <end position="151"/>
    </location>
</feature>
<keyword evidence="1" id="KW-0175">Coiled coil</keyword>
<dbReference type="PROSITE" id="PS51257">
    <property type="entry name" value="PROKAR_LIPOPROTEIN"/>
    <property type="match status" value="1"/>
</dbReference>
<proteinExistence type="predicted"/>
<organism evidence="3 4">
    <name type="scientific">Planctomicrobium piriforme</name>
    <dbReference type="NCBI Taxonomy" id="1576369"/>
    <lineage>
        <taxon>Bacteria</taxon>
        <taxon>Pseudomonadati</taxon>
        <taxon>Planctomycetota</taxon>
        <taxon>Planctomycetia</taxon>
        <taxon>Planctomycetales</taxon>
        <taxon>Planctomycetaceae</taxon>
        <taxon>Planctomicrobium</taxon>
    </lineage>
</organism>
<evidence type="ECO:0000313" key="4">
    <source>
        <dbReference type="Proteomes" id="UP000199518"/>
    </source>
</evidence>
<evidence type="ECO:0000313" key="3">
    <source>
        <dbReference type="EMBL" id="SFI36904.1"/>
    </source>
</evidence>
<dbReference type="EMBL" id="FOQD01000008">
    <property type="protein sequence ID" value="SFI36904.1"/>
    <property type="molecule type" value="Genomic_DNA"/>
</dbReference>
<dbReference type="AlphaFoldDB" id="A0A1I3HMF8"/>